<reference evidence="12" key="1">
    <citation type="journal article" date="2008" name="Nature">
        <title>The amphioxus genome and the evolution of the chordate karyotype.</title>
        <authorList>
            <consortium name="US DOE Joint Genome Institute (JGI-PGF)"/>
            <person name="Putnam N.H."/>
            <person name="Butts T."/>
            <person name="Ferrier D.E.K."/>
            <person name="Furlong R.F."/>
            <person name="Hellsten U."/>
            <person name="Kawashima T."/>
            <person name="Robinson-Rechavi M."/>
            <person name="Shoguchi E."/>
            <person name="Terry A."/>
            <person name="Yu J.-K."/>
            <person name="Benito-Gutierrez E.L."/>
            <person name="Dubchak I."/>
            <person name="Garcia-Fernandez J."/>
            <person name="Gibson-Brown J.J."/>
            <person name="Grigoriev I.V."/>
            <person name="Horton A.C."/>
            <person name="de Jong P.J."/>
            <person name="Jurka J."/>
            <person name="Kapitonov V.V."/>
            <person name="Kohara Y."/>
            <person name="Kuroki Y."/>
            <person name="Lindquist E."/>
            <person name="Lucas S."/>
            <person name="Osoegawa K."/>
            <person name="Pennacchio L.A."/>
            <person name="Salamov A.A."/>
            <person name="Satou Y."/>
            <person name="Sauka-Spengler T."/>
            <person name="Schmutz J."/>
            <person name="Shin-I T."/>
            <person name="Toyoda A."/>
            <person name="Bronner-Fraser M."/>
            <person name="Fujiyama A."/>
            <person name="Holland L.Z."/>
            <person name="Holland P.W.H."/>
            <person name="Satoh N."/>
            <person name="Rokhsar D.S."/>
        </authorList>
    </citation>
    <scope>NUCLEOTIDE SEQUENCE [LARGE SCALE GENOMIC DNA]</scope>
    <source>
        <strain evidence="12">S238N-H82</strain>
        <tissue evidence="12">Testes</tissue>
    </source>
</reference>
<keyword evidence="6" id="KW-1133">Transmembrane helix</keyword>
<protein>
    <recommendedName>
        <fullName evidence="13">Galactose-3-O-sulfotransferase 2-like</fullName>
    </recommendedName>
</protein>
<keyword evidence="4" id="KW-0812">Transmembrane</keyword>
<name>C3Y9B6_BRAFL</name>
<evidence type="ECO:0000256" key="3">
    <source>
        <dbReference type="ARBA" id="ARBA00022679"/>
    </source>
</evidence>
<dbReference type="AlphaFoldDB" id="C3Y9B6"/>
<evidence type="ECO:0000256" key="5">
    <source>
        <dbReference type="ARBA" id="ARBA00022968"/>
    </source>
</evidence>
<evidence type="ECO:0000256" key="6">
    <source>
        <dbReference type="ARBA" id="ARBA00022989"/>
    </source>
</evidence>
<gene>
    <name evidence="12" type="ORF">BRAFLDRAFT_68043</name>
</gene>
<evidence type="ECO:0000256" key="8">
    <source>
        <dbReference type="ARBA" id="ARBA00023136"/>
    </source>
</evidence>
<keyword evidence="5" id="KW-0735">Signal-anchor</keyword>
<evidence type="ECO:0000313" key="12">
    <source>
        <dbReference type="EMBL" id="EEN63172.1"/>
    </source>
</evidence>
<dbReference type="GO" id="GO:0001733">
    <property type="term" value="F:galactosylceramide sulfotransferase activity"/>
    <property type="evidence" value="ECO:0007669"/>
    <property type="project" value="InterPro"/>
</dbReference>
<dbReference type="GO" id="GO:0000139">
    <property type="term" value="C:Golgi membrane"/>
    <property type="evidence" value="ECO:0007669"/>
    <property type="project" value="UniProtKB-SubCell"/>
</dbReference>
<evidence type="ECO:0008006" key="13">
    <source>
        <dbReference type="Google" id="ProtNLM"/>
    </source>
</evidence>
<comment type="similarity">
    <text evidence="2">Belongs to the galactose-3-O-sulfotransferase family.</text>
</comment>
<dbReference type="PANTHER" id="PTHR14647:SF87">
    <property type="entry name" value="PUTATIVE-RELATED"/>
    <property type="match status" value="1"/>
</dbReference>
<dbReference type="InterPro" id="IPR027417">
    <property type="entry name" value="P-loop_NTPase"/>
</dbReference>
<dbReference type="GO" id="GO:0009247">
    <property type="term" value="P:glycolipid biosynthetic process"/>
    <property type="evidence" value="ECO:0007669"/>
    <property type="project" value="InterPro"/>
</dbReference>
<dbReference type="Gene3D" id="3.40.50.300">
    <property type="entry name" value="P-loop containing nucleotide triphosphate hydrolases"/>
    <property type="match status" value="1"/>
</dbReference>
<proteinExistence type="inferred from homology"/>
<organism>
    <name type="scientific">Branchiostoma floridae</name>
    <name type="common">Florida lancelet</name>
    <name type="synonym">Amphioxus</name>
    <dbReference type="NCBI Taxonomy" id="7739"/>
    <lineage>
        <taxon>Eukaryota</taxon>
        <taxon>Metazoa</taxon>
        <taxon>Chordata</taxon>
        <taxon>Cephalochordata</taxon>
        <taxon>Leptocardii</taxon>
        <taxon>Amphioxiformes</taxon>
        <taxon>Branchiostomatidae</taxon>
        <taxon>Branchiostoma</taxon>
    </lineage>
</organism>
<dbReference type="PANTHER" id="PTHR14647">
    <property type="entry name" value="GALACTOSE-3-O-SULFOTRANSFERASE"/>
    <property type="match status" value="1"/>
</dbReference>
<feature type="chain" id="PRO_5002935346" description="Galactose-3-O-sulfotransferase 2-like" evidence="11">
    <location>
        <begin position="25"/>
        <end position="589"/>
    </location>
</feature>
<feature type="region of interest" description="Disordered" evidence="10">
    <location>
        <begin position="536"/>
        <end position="589"/>
    </location>
</feature>
<comment type="subcellular location">
    <subcellularLocation>
        <location evidence="1">Golgi apparatus membrane</location>
        <topology evidence="1">Single-pass type II membrane protein</topology>
    </subcellularLocation>
</comment>
<keyword evidence="9" id="KW-0325">Glycoprotein</keyword>
<sequence length="589" mass="67642">MELTLKLLSVVMVTSLVFLYTARAQSLPDFPVTTEVEELQSEVDALAQDLPMTLEELGLTSVVHHVQELKTDAVERSRHNCYYHDCHCGTEEDFNGLGERLCDGECNSRCRGNSTQKCGDWYKMSVYKIDAVPSCESGSRQVSPHWYRTGTTTSLQYRGDPDSRPFAFATPEFEENTDNAIPIQDTLVNLEEDIEGFPDHYPATTAEGMPNLVSDYRALLASLQDTDIQESFTPGTNTTLKLDQHFTIKSYPCSLEYSPTEGRGKRAVTKEDYVHTPYEQYDVLLNHMVYNKTWLRNKFPAETVYISIIREPSSHLRSAMNYYHLPELLKIKSKNPVQTFLQDPWKYKDLSEAYFDFCNVTWDGTRNFLSFDLGYPTEGAEDKERARRYISELEADFTLVLLLEHLDESLVLLRRLMCWEVRDVLYDVEGKNNRIYPYKSYIPTAEELANLRRWKAVDYLVYDTFNASLWRKIAAQGPDFYEELHYFREVRKSVSKFCHTLKRHQQPLIIKASKWSPQFAVNSMYCRGLQTRLRPARSSSCPHGPAPARTDSSSGPHVPAPAHTVQLRPARSSSGPHSPFFTKKLAKKV</sequence>
<dbReference type="Pfam" id="PF06990">
    <property type="entry name" value="Gal-3-0_sulfotr"/>
    <property type="match status" value="1"/>
</dbReference>
<evidence type="ECO:0000256" key="4">
    <source>
        <dbReference type="ARBA" id="ARBA00022692"/>
    </source>
</evidence>
<dbReference type="eggNOG" id="ENOG502SXWG">
    <property type="taxonomic scope" value="Eukaryota"/>
</dbReference>
<dbReference type="STRING" id="7739.C3Y9B6"/>
<evidence type="ECO:0000256" key="7">
    <source>
        <dbReference type="ARBA" id="ARBA00023034"/>
    </source>
</evidence>
<keyword evidence="8" id="KW-0472">Membrane</keyword>
<keyword evidence="11" id="KW-0732">Signal</keyword>
<accession>C3Y9B6</accession>
<evidence type="ECO:0000256" key="9">
    <source>
        <dbReference type="ARBA" id="ARBA00023180"/>
    </source>
</evidence>
<dbReference type="InterPro" id="IPR009729">
    <property type="entry name" value="Gal-3-0_sulfotransfrase"/>
</dbReference>
<dbReference type="EMBL" id="GG666492">
    <property type="protein sequence ID" value="EEN63172.1"/>
    <property type="molecule type" value="Genomic_DNA"/>
</dbReference>
<evidence type="ECO:0000256" key="10">
    <source>
        <dbReference type="SAM" id="MobiDB-lite"/>
    </source>
</evidence>
<evidence type="ECO:0000256" key="2">
    <source>
        <dbReference type="ARBA" id="ARBA00008124"/>
    </source>
</evidence>
<dbReference type="InParanoid" id="C3Y9B6"/>
<feature type="signal peptide" evidence="11">
    <location>
        <begin position="1"/>
        <end position="24"/>
    </location>
</feature>
<keyword evidence="7" id="KW-0333">Golgi apparatus</keyword>
<evidence type="ECO:0000256" key="1">
    <source>
        <dbReference type="ARBA" id="ARBA00004323"/>
    </source>
</evidence>
<evidence type="ECO:0000256" key="11">
    <source>
        <dbReference type="SAM" id="SignalP"/>
    </source>
</evidence>
<keyword evidence="3" id="KW-0808">Transferase</keyword>